<evidence type="ECO:0000256" key="5">
    <source>
        <dbReference type="ARBA" id="ARBA00022679"/>
    </source>
</evidence>
<dbReference type="GO" id="GO:0016036">
    <property type="term" value="P:cellular response to phosphate starvation"/>
    <property type="evidence" value="ECO:0007669"/>
    <property type="project" value="TreeGrafter"/>
</dbReference>
<evidence type="ECO:0000256" key="9">
    <source>
        <dbReference type="ARBA" id="ARBA00023012"/>
    </source>
</evidence>
<dbReference type="EC" id="2.7.13.3" evidence="3"/>
<dbReference type="InterPro" id="IPR003661">
    <property type="entry name" value="HisK_dim/P_dom"/>
</dbReference>
<dbReference type="InterPro" id="IPR004358">
    <property type="entry name" value="Sig_transdc_His_kin-like_C"/>
</dbReference>
<dbReference type="InterPro" id="IPR005467">
    <property type="entry name" value="His_kinase_dom"/>
</dbReference>
<evidence type="ECO:0000256" key="2">
    <source>
        <dbReference type="ARBA" id="ARBA00004370"/>
    </source>
</evidence>
<evidence type="ECO:0000313" key="16">
    <source>
        <dbReference type="Proteomes" id="UP000183192"/>
    </source>
</evidence>
<organism evidence="15 16">
    <name type="scientific">Candidatus Falkowbacteria bacterium CG1_02_37_44</name>
    <dbReference type="NCBI Taxonomy" id="1805146"/>
    <lineage>
        <taxon>Bacteria</taxon>
        <taxon>Candidatus Falkowiibacteriota</taxon>
    </lineage>
</organism>
<keyword evidence="4" id="KW-0597">Phosphoprotein</keyword>
<dbReference type="Gene3D" id="3.30.450.20">
    <property type="entry name" value="PAS domain"/>
    <property type="match status" value="2"/>
</dbReference>
<gene>
    <name evidence="15" type="ORF">AUJ27_00405</name>
</gene>
<evidence type="ECO:0000313" key="15">
    <source>
        <dbReference type="EMBL" id="OIO08587.1"/>
    </source>
</evidence>
<keyword evidence="8" id="KW-0067">ATP-binding</keyword>
<dbReference type="Pfam" id="PF13426">
    <property type="entry name" value="PAS_9"/>
    <property type="match status" value="1"/>
</dbReference>
<dbReference type="InterPro" id="IPR036097">
    <property type="entry name" value="HisK_dim/P_sf"/>
</dbReference>
<dbReference type="Proteomes" id="UP000183192">
    <property type="component" value="Unassembled WGS sequence"/>
</dbReference>
<feature type="domain" description="HAMP" evidence="14">
    <location>
        <begin position="133"/>
        <end position="186"/>
    </location>
</feature>
<evidence type="ECO:0000259" key="14">
    <source>
        <dbReference type="PROSITE" id="PS50885"/>
    </source>
</evidence>
<evidence type="ECO:0000256" key="7">
    <source>
        <dbReference type="ARBA" id="ARBA00022777"/>
    </source>
</evidence>
<dbReference type="STRING" id="1805146.AUJ27_00405"/>
<feature type="domain" description="Histidine kinase" evidence="12">
    <location>
        <begin position="371"/>
        <end position="591"/>
    </location>
</feature>
<keyword evidence="5" id="KW-0808">Transferase</keyword>
<dbReference type="Gene3D" id="3.30.565.10">
    <property type="entry name" value="Histidine kinase-like ATPase, C-terminal domain"/>
    <property type="match status" value="1"/>
</dbReference>
<dbReference type="CDD" id="cd00082">
    <property type="entry name" value="HisKA"/>
    <property type="match status" value="1"/>
</dbReference>
<comment type="catalytic activity">
    <reaction evidence="1">
        <text>ATP + protein L-histidine = ADP + protein N-phospho-L-histidine.</text>
        <dbReference type="EC" id="2.7.13.3"/>
    </reaction>
</comment>
<evidence type="ECO:0000256" key="11">
    <source>
        <dbReference type="SAM" id="Coils"/>
    </source>
</evidence>
<dbReference type="CDD" id="cd00130">
    <property type="entry name" value="PAS"/>
    <property type="match status" value="1"/>
</dbReference>
<keyword evidence="9" id="KW-0902">Two-component regulatory system</keyword>
<dbReference type="PROSITE" id="PS50109">
    <property type="entry name" value="HIS_KIN"/>
    <property type="match status" value="1"/>
</dbReference>
<dbReference type="SUPFAM" id="SSF158472">
    <property type="entry name" value="HAMP domain-like"/>
    <property type="match status" value="1"/>
</dbReference>
<dbReference type="Pfam" id="PF02518">
    <property type="entry name" value="HATPase_c"/>
    <property type="match status" value="1"/>
</dbReference>
<dbReference type="SUPFAM" id="SSF47384">
    <property type="entry name" value="Homodimeric domain of signal transducing histidine kinase"/>
    <property type="match status" value="1"/>
</dbReference>
<keyword evidence="11" id="KW-0175">Coiled coil</keyword>
<dbReference type="InterPro" id="IPR003660">
    <property type="entry name" value="HAMP_dom"/>
</dbReference>
<protein>
    <recommendedName>
        <fullName evidence="3">histidine kinase</fullName>
        <ecNumber evidence="3">2.7.13.3</ecNumber>
    </recommendedName>
</protein>
<dbReference type="SMART" id="SM00387">
    <property type="entry name" value="HATPase_c"/>
    <property type="match status" value="1"/>
</dbReference>
<keyword evidence="10" id="KW-0472">Membrane</keyword>
<dbReference type="SUPFAM" id="SSF55874">
    <property type="entry name" value="ATPase domain of HSP90 chaperone/DNA topoisomerase II/histidine kinase"/>
    <property type="match status" value="1"/>
</dbReference>
<dbReference type="PRINTS" id="PR00344">
    <property type="entry name" value="BCTRLSENSOR"/>
</dbReference>
<dbReference type="Gene3D" id="1.10.287.130">
    <property type="match status" value="1"/>
</dbReference>
<feature type="domain" description="PAS" evidence="13">
    <location>
        <begin position="3"/>
        <end position="48"/>
    </location>
</feature>
<dbReference type="InterPro" id="IPR050351">
    <property type="entry name" value="BphY/WalK/GraS-like"/>
</dbReference>
<dbReference type="PROSITE" id="PS50112">
    <property type="entry name" value="PAS"/>
    <property type="match status" value="2"/>
</dbReference>
<dbReference type="PANTHER" id="PTHR45453">
    <property type="entry name" value="PHOSPHATE REGULON SENSOR PROTEIN PHOR"/>
    <property type="match status" value="1"/>
</dbReference>
<evidence type="ECO:0000256" key="6">
    <source>
        <dbReference type="ARBA" id="ARBA00022741"/>
    </source>
</evidence>
<keyword evidence="7" id="KW-0418">Kinase</keyword>
<dbReference type="AlphaFoldDB" id="A0A1J4TCF0"/>
<dbReference type="Gene3D" id="6.10.340.10">
    <property type="match status" value="1"/>
</dbReference>
<evidence type="ECO:0000256" key="8">
    <source>
        <dbReference type="ARBA" id="ARBA00022840"/>
    </source>
</evidence>
<comment type="subcellular location">
    <subcellularLocation>
        <location evidence="2">Membrane</location>
    </subcellularLocation>
</comment>
<evidence type="ECO:0000256" key="1">
    <source>
        <dbReference type="ARBA" id="ARBA00000085"/>
    </source>
</evidence>
<dbReference type="GO" id="GO:0004721">
    <property type="term" value="F:phosphoprotein phosphatase activity"/>
    <property type="evidence" value="ECO:0007669"/>
    <property type="project" value="TreeGrafter"/>
</dbReference>
<dbReference type="Pfam" id="PF00512">
    <property type="entry name" value="HisKA"/>
    <property type="match status" value="1"/>
</dbReference>
<dbReference type="InterPro" id="IPR035965">
    <property type="entry name" value="PAS-like_dom_sf"/>
</dbReference>
<dbReference type="InterPro" id="IPR036890">
    <property type="entry name" value="HATPase_C_sf"/>
</dbReference>
<dbReference type="SUPFAM" id="SSF55785">
    <property type="entry name" value="PYP-like sensor domain (PAS domain)"/>
    <property type="match status" value="2"/>
</dbReference>
<evidence type="ECO:0000256" key="3">
    <source>
        <dbReference type="ARBA" id="ARBA00012438"/>
    </source>
</evidence>
<dbReference type="InterPro" id="IPR000014">
    <property type="entry name" value="PAS"/>
</dbReference>
<evidence type="ECO:0000259" key="12">
    <source>
        <dbReference type="PROSITE" id="PS50109"/>
    </source>
</evidence>
<keyword evidence="6" id="KW-0547">Nucleotide-binding</keyword>
<evidence type="ECO:0000256" key="4">
    <source>
        <dbReference type="ARBA" id="ARBA00022553"/>
    </source>
</evidence>
<dbReference type="EMBL" id="MNUU01000006">
    <property type="protein sequence ID" value="OIO08587.1"/>
    <property type="molecule type" value="Genomic_DNA"/>
</dbReference>
<dbReference type="SMART" id="SM00091">
    <property type="entry name" value="PAS"/>
    <property type="match status" value="2"/>
</dbReference>
<name>A0A1J4TCF0_9BACT</name>
<accession>A0A1J4TCF0</accession>
<evidence type="ECO:0000256" key="10">
    <source>
        <dbReference type="ARBA" id="ARBA00023136"/>
    </source>
</evidence>
<feature type="domain" description="PAS" evidence="13">
    <location>
        <begin position="231"/>
        <end position="275"/>
    </location>
</feature>
<dbReference type="CDD" id="cd00075">
    <property type="entry name" value="HATPase"/>
    <property type="match status" value="1"/>
</dbReference>
<dbReference type="InterPro" id="IPR003594">
    <property type="entry name" value="HATPase_dom"/>
</dbReference>
<dbReference type="PROSITE" id="PS50885">
    <property type="entry name" value="HAMP"/>
    <property type="match status" value="1"/>
</dbReference>
<sequence>MNKSSEIGPLLSFIAEGVMLFNEKGHITYVNPHAALLLDIFGKELIGRHIDKVIKIYLDNKIISPKDIISRYVIKQNKTFNAPAGHTIYFKSSNRGRFPVFISAKTFKIKNNKIGILVFRDITTEKELEKYKQNTTKKLSRLTPILQEIATGNFSTKITLPKTEDEFTELLVGLQLMIDDLYELEKARKRSERKNIEEVKREEELKRELTEKYSKDLEKKVKEKTKELKQINIHIETIIENLTSGLIEYNNDLTLIRINKAAEDLLGVKRKKIMGWKITPKDIKIKSLKSLVEVTYPALCEGAIKYDKKISGVDNDIHELKIKNEFERELNVTTVPILSHYTKKRIGVLKIIRDITREKIISKSKSEFISIAAHQLRTPLSAIKWALRLLIDGDEGPMTAAQIELLNKGYQTNEKMIQLVNDLLNVARIEEGRFGYEFKENDIIKVLSSVITSTNIVAKRKNINLIFNNSKIKIIPFVFDDKKIGLVIQNLVDNAIKYTLDGGKVTVDINKKGGFIEIKVSDTGVGIPKNQIGRMFTKFYRGENVMRIQTSGSGLGLFITKNIVERHGGKISLESRENKGSVFTFTLPLNKKLIPKENKIYYE</sequence>
<dbReference type="Pfam" id="PF13188">
    <property type="entry name" value="PAS_8"/>
    <property type="match status" value="1"/>
</dbReference>
<feature type="coiled-coil region" evidence="11">
    <location>
        <begin position="182"/>
        <end position="234"/>
    </location>
</feature>
<dbReference type="GO" id="GO:0005524">
    <property type="term" value="F:ATP binding"/>
    <property type="evidence" value="ECO:0007669"/>
    <property type="project" value="UniProtKB-KW"/>
</dbReference>
<reference evidence="15 16" key="1">
    <citation type="journal article" date="2016" name="Environ. Microbiol.">
        <title>Genomic resolution of a cold subsurface aquifer community provides metabolic insights for novel microbes adapted to high CO concentrations.</title>
        <authorList>
            <person name="Probst A.J."/>
            <person name="Castelle C.J."/>
            <person name="Singh A."/>
            <person name="Brown C.T."/>
            <person name="Anantharaman K."/>
            <person name="Sharon I."/>
            <person name="Hug L.A."/>
            <person name="Burstein D."/>
            <person name="Emerson J.B."/>
            <person name="Thomas B.C."/>
            <person name="Banfield J.F."/>
        </authorList>
    </citation>
    <scope>NUCLEOTIDE SEQUENCE [LARGE SCALE GENOMIC DNA]</scope>
    <source>
        <strain evidence="15">CG1_02_37_44</strain>
    </source>
</reference>
<proteinExistence type="predicted"/>
<dbReference type="SMART" id="SM00388">
    <property type="entry name" value="HisKA"/>
    <property type="match status" value="1"/>
</dbReference>
<evidence type="ECO:0000259" key="13">
    <source>
        <dbReference type="PROSITE" id="PS50112"/>
    </source>
</evidence>
<dbReference type="GO" id="GO:0005886">
    <property type="term" value="C:plasma membrane"/>
    <property type="evidence" value="ECO:0007669"/>
    <property type="project" value="TreeGrafter"/>
</dbReference>
<dbReference type="GO" id="GO:0000155">
    <property type="term" value="F:phosphorelay sensor kinase activity"/>
    <property type="evidence" value="ECO:0007669"/>
    <property type="project" value="InterPro"/>
</dbReference>
<dbReference type="PANTHER" id="PTHR45453:SF1">
    <property type="entry name" value="PHOSPHATE REGULON SENSOR PROTEIN PHOR"/>
    <property type="match status" value="1"/>
</dbReference>
<comment type="caution">
    <text evidence="15">The sequence shown here is derived from an EMBL/GenBank/DDBJ whole genome shotgun (WGS) entry which is preliminary data.</text>
</comment>
<dbReference type="FunFam" id="3.30.565.10:FF:000037">
    <property type="entry name" value="Hybrid sensor histidine kinase/response regulator"/>
    <property type="match status" value="1"/>
</dbReference>